<sequence>MDSTMTNLLTFLGFMGIIQGLGMKYSKTVREKFRLDAEGVDKKYINFKANFLIILGAVILITQFIAYYYSPMSGNLEIMLSSFLLLAITVDFMYKRSRRKKNQQKAKK</sequence>
<evidence type="ECO:0000313" key="2">
    <source>
        <dbReference type="EMBL" id="MFL0194862.1"/>
    </source>
</evidence>
<feature type="transmembrane region" description="Helical" evidence="1">
    <location>
        <begin position="6"/>
        <end position="25"/>
    </location>
</feature>
<proteinExistence type="predicted"/>
<evidence type="ECO:0008006" key="4">
    <source>
        <dbReference type="Google" id="ProtNLM"/>
    </source>
</evidence>
<comment type="caution">
    <text evidence="2">The sequence shown here is derived from an EMBL/GenBank/DDBJ whole genome shotgun (WGS) entry which is preliminary data.</text>
</comment>
<dbReference type="EMBL" id="JBJHZX010000005">
    <property type="protein sequence ID" value="MFL0194862.1"/>
    <property type="molecule type" value="Genomic_DNA"/>
</dbReference>
<dbReference type="Proteomes" id="UP001623660">
    <property type="component" value="Unassembled WGS sequence"/>
</dbReference>
<evidence type="ECO:0000256" key="1">
    <source>
        <dbReference type="SAM" id="Phobius"/>
    </source>
</evidence>
<protein>
    <recommendedName>
        <fullName evidence="4">DUF3784 domain-containing protein</fullName>
    </recommendedName>
</protein>
<feature type="transmembrane region" description="Helical" evidence="1">
    <location>
        <begin position="51"/>
        <end position="70"/>
    </location>
</feature>
<accession>A0ABW8SFP4</accession>
<dbReference type="RefSeq" id="WP_406790984.1">
    <property type="nucleotide sequence ID" value="NZ_JBJHZX010000005.1"/>
</dbReference>
<organism evidence="2 3">
    <name type="scientific">Candidatus Clostridium eludens</name>
    <dbReference type="NCBI Taxonomy" id="3381663"/>
    <lineage>
        <taxon>Bacteria</taxon>
        <taxon>Bacillati</taxon>
        <taxon>Bacillota</taxon>
        <taxon>Clostridia</taxon>
        <taxon>Eubacteriales</taxon>
        <taxon>Clostridiaceae</taxon>
        <taxon>Clostridium</taxon>
    </lineage>
</organism>
<keyword evidence="1" id="KW-0812">Transmembrane</keyword>
<feature type="transmembrane region" description="Helical" evidence="1">
    <location>
        <begin position="76"/>
        <end position="94"/>
    </location>
</feature>
<name>A0ABW8SFP4_9CLOT</name>
<reference evidence="2 3" key="1">
    <citation type="submission" date="2024-11" db="EMBL/GenBank/DDBJ databases">
        <authorList>
            <person name="Heng Y.C."/>
            <person name="Lim A.C.H."/>
            <person name="Lee J.K.Y."/>
            <person name="Kittelmann S."/>
        </authorList>
    </citation>
    <scope>NUCLEOTIDE SEQUENCE [LARGE SCALE GENOMIC DNA]</scope>
    <source>
        <strain evidence="2 3">WILCCON 0269</strain>
    </source>
</reference>
<keyword evidence="1" id="KW-1133">Transmembrane helix</keyword>
<evidence type="ECO:0000313" key="3">
    <source>
        <dbReference type="Proteomes" id="UP001623660"/>
    </source>
</evidence>
<keyword evidence="3" id="KW-1185">Reference proteome</keyword>
<keyword evidence="1" id="KW-0472">Membrane</keyword>
<gene>
    <name evidence="2" type="ORF">ACJDU8_04635</name>
</gene>